<evidence type="ECO:0008006" key="5">
    <source>
        <dbReference type="Google" id="ProtNLM"/>
    </source>
</evidence>
<dbReference type="InterPro" id="IPR029044">
    <property type="entry name" value="Nucleotide-diphossugar_trans"/>
</dbReference>
<dbReference type="PANTHER" id="PTHR22916">
    <property type="entry name" value="GLYCOSYLTRANSFERASE"/>
    <property type="match status" value="1"/>
</dbReference>
<reference evidence="3 4" key="1">
    <citation type="submission" date="2021-01" db="EMBL/GenBank/DDBJ databases">
        <title>Whole genome shotgun sequence of Microbispora corallina NBRC 16416.</title>
        <authorList>
            <person name="Komaki H."/>
            <person name="Tamura T."/>
        </authorList>
    </citation>
    <scope>NUCLEOTIDE SEQUENCE [LARGE SCALE GENOMIC DNA]</scope>
    <source>
        <strain evidence="3 4">NBRC 16416</strain>
    </source>
</reference>
<dbReference type="SUPFAM" id="SSF53448">
    <property type="entry name" value="Nucleotide-diphospho-sugar transferases"/>
    <property type="match status" value="1"/>
</dbReference>
<dbReference type="PANTHER" id="PTHR22916:SF3">
    <property type="entry name" value="UDP-GLCNAC:BETAGAL BETA-1,3-N-ACETYLGLUCOSAMINYLTRANSFERASE-LIKE PROTEIN 1"/>
    <property type="match status" value="1"/>
</dbReference>
<evidence type="ECO:0000313" key="3">
    <source>
        <dbReference type="EMBL" id="GIH42313.1"/>
    </source>
</evidence>
<evidence type="ECO:0000313" key="4">
    <source>
        <dbReference type="Proteomes" id="UP000603904"/>
    </source>
</evidence>
<dbReference type="Pfam" id="PF00535">
    <property type="entry name" value="Glycos_transf_2"/>
    <property type="match status" value="1"/>
</dbReference>
<dbReference type="Proteomes" id="UP000603904">
    <property type="component" value="Unassembled WGS sequence"/>
</dbReference>
<gene>
    <name evidence="3" type="ORF">Mco01_53130</name>
</gene>
<dbReference type="RefSeq" id="WP_204059543.1">
    <property type="nucleotide sequence ID" value="NZ_BAAAGP010000017.1"/>
</dbReference>
<name>A0ABQ4G5H1_9ACTN</name>
<organism evidence="3 4">
    <name type="scientific">Microbispora corallina</name>
    <dbReference type="NCBI Taxonomy" id="83302"/>
    <lineage>
        <taxon>Bacteria</taxon>
        <taxon>Bacillati</taxon>
        <taxon>Actinomycetota</taxon>
        <taxon>Actinomycetes</taxon>
        <taxon>Streptosporangiales</taxon>
        <taxon>Streptosporangiaceae</taxon>
        <taxon>Microbispora</taxon>
    </lineage>
</organism>
<comment type="caution">
    <text evidence="3">The sequence shown here is derived from an EMBL/GenBank/DDBJ whole genome shotgun (WGS) entry which is preliminary data.</text>
</comment>
<feature type="domain" description="Glycosyltransferase 2-like" evidence="1">
    <location>
        <begin position="12"/>
        <end position="134"/>
    </location>
</feature>
<protein>
    <recommendedName>
        <fullName evidence="5">Glycosyltransferase</fullName>
    </recommendedName>
</protein>
<dbReference type="InterPro" id="IPR054028">
    <property type="entry name" value="TarS/TarP_linker"/>
</dbReference>
<evidence type="ECO:0000259" key="2">
    <source>
        <dbReference type="Pfam" id="PF22181"/>
    </source>
</evidence>
<dbReference type="CDD" id="cd00761">
    <property type="entry name" value="Glyco_tranf_GTA_type"/>
    <property type="match status" value="1"/>
</dbReference>
<proteinExistence type="predicted"/>
<dbReference type="InterPro" id="IPR001173">
    <property type="entry name" value="Glyco_trans_2-like"/>
</dbReference>
<dbReference type="Pfam" id="PF22181">
    <property type="entry name" value="TarS_linker"/>
    <property type="match status" value="1"/>
</dbReference>
<feature type="domain" description="TarS/TarP linker" evidence="2">
    <location>
        <begin position="230"/>
        <end position="321"/>
    </location>
</feature>
<sequence length="601" mass="65592">MNTGSDDGVDVSVIVPAYNCRAHLDRCLTSLLVQRVSKQIIIVDGGSPDGTRALLDLYAAHHPRMITVVREPHPSTPGAARNRGLDLATGRYAFFCDADDHLGHDALWRMVAAGDRNESDIVLGRVVGDPERVPASVYRESAERVPLRGSRVYDDLSCFKLFRRATLLRHGIRFDEGLRLGADMAFAVHAYCHARVISVVADHDCYHVSRRRDGDALPGPPAGRDPLAWLRTVRVPIELMARHVPAGPLRDHLLLRHFRRDVFPQLGAPFLTAGEADREKIAVEVADICAQWLTAGVRDLLEAADRARAASLDDLGHLVRLARVGTATLRHRLTGLEWDGDRLTISGSVSLAGMRGEPGLVLRERTSREERTPPVTRVADLFSGTVEASALPPGVWDVHAAVDCGGARRLVRLGPARDASVAVPDPRFTGGVVVVPFLTRTGGHLGIDVGGHAVRVPGAVRLTATAWRGRRLRIEGEVRVGRAPAASAVRHLVWRERASGEERREAVEAAGPQGFAAETGGFRPGTWDAYLELDVGGPPARFPVKVGGPDALDRPLRWWRGPVQWTARPYATAVNRRLSVSVRLATPLTVVRRMLRALRRG</sequence>
<keyword evidence="4" id="KW-1185">Reference proteome</keyword>
<dbReference type="Gene3D" id="3.90.550.10">
    <property type="entry name" value="Spore Coat Polysaccharide Biosynthesis Protein SpsA, Chain A"/>
    <property type="match status" value="1"/>
</dbReference>
<evidence type="ECO:0000259" key="1">
    <source>
        <dbReference type="Pfam" id="PF00535"/>
    </source>
</evidence>
<accession>A0ABQ4G5H1</accession>
<dbReference type="EMBL" id="BOOC01000030">
    <property type="protein sequence ID" value="GIH42313.1"/>
    <property type="molecule type" value="Genomic_DNA"/>
</dbReference>